<accession>A0A239J1E0</accession>
<dbReference type="Pfam" id="PF13589">
    <property type="entry name" value="HATPase_c_3"/>
    <property type="match status" value="1"/>
</dbReference>
<dbReference type="SUPFAM" id="SSF55874">
    <property type="entry name" value="ATPase domain of HSP90 chaperone/DNA topoisomerase II/histidine kinase"/>
    <property type="match status" value="1"/>
</dbReference>
<dbReference type="AlphaFoldDB" id="A0A239J1E0"/>
<sequence length="629" mass="70960">MTDAATGYRIVSPELTVKAMRDSGYKNTAYALAELIDNSIDAEAHLVEVFACEERPKPGESHVRPRIETIAVLDNGKGMDGDTLRRALKFGDGRGGDSKRIGRFGMGLPNSSMSQCRRVGVWSWTNGAGNALYTYLSLDEILNGLDDVPEPVHQRVPDEWQQLSQGLGEAGTLVVWSDLERVMWYGAAATLRNTEELIGRVYRHYLNPGEGSGHRSVEIRLVPVRDGAIIEGERPVRPNDPLYLTAKTCTPPPFADKPMFMPFNMGDGDNPGVVHMPITYDGQTHNVIIRASIARPEARQSDVSGHPWPANANKNVEPGQQLWGKHAKRNIGVSLVRQGRELDLDTSWAIGYDPVERWWGVEVDFPRELDAAFGVTNNKQTATNFSALAHFDWEAEAEPGETFKAFKDRLNERGDPRLPLIDLAFYLQERLLPSMRRQLRQQRVGARTNKRHEDEAANKANDAINRRREEGRLGQTDKLDQETEPEQKRQEQVDALTSRHHIDKQTAESLVDEDLASDIRVRWISSFQDSPAFFSIDLMAGMLQVIFNSNHPLHRELIAVLEDVPDHAEADALRERLSRAANTFKLLLFSWARMEDEIPGEKQRAKISEARQDWGRYARDFIDGEDDDE</sequence>
<protein>
    <submittedName>
        <fullName evidence="2">Histidine kinase-, DNA gyrase B-, and HSP90-like ATPase</fullName>
    </submittedName>
</protein>
<feature type="compositionally biased region" description="Basic and acidic residues" evidence="1">
    <location>
        <begin position="464"/>
        <end position="492"/>
    </location>
</feature>
<keyword evidence="2" id="KW-0808">Transferase</keyword>
<organism evidence="2 3">
    <name type="scientific">Asanoa hainanensis</name>
    <dbReference type="NCBI Taxonomy" id="560556"/>
    <lineage>
        <taxon>Bacteria</taxon>
        <taxon>Bacillati</taxon>
        <taxon>Actinomycetota</taxon>
        <taxon>Actinomycetes</taxon>
        <taxon>Micromonosporales</taxon>
        <taxon>Micromonosporaceae</taxon>
        <taxon>Asanoa</taxon>
    </lineage>
</organism>
<proteinExistence type="predicted"/>
<dbReference type="Gene3D" id="3.30.565.10">
    <property type="entry name" value="Histidine kinase-like ATPase, C-terminal domain"/>
    <property type="match status" value="1"/>
</dbReference>
<keyword evidence="2" id="KW-0418">Kinase</keyword>
<keyword evidence="3" id="KW-1185">Reference proteome</keyword>
<evidence type="ECO:0000313" key="3">
    <source>
        <dbReference type="Proteomes" id="UP000198362"/>
    </source>
</evidence>
<gene>
    <name evidence="2" type="ORF">SAMN05421812_102626</name>
</gene>
<dbReference type="GO" id="GO:0016301">
    <property type="term" value="F:kinase activity"/>
    <property type="evidence" value="ECO:0007669"/>
    <property type="project" value="UniProtKB-KW"/>
</dbReference>
<dbReference type="RefSeq" id="WP_218824460.1">
    <property type="nucleotide sequence ID" value="NZ_FZPH01000002.1"/>
</dbReference>
<evidence type="ECO:0000313" key="2">
    <source>
        <dbReference type="EMBL" id="SNS98464.1"/>
    </source>
</evidence>
<name>A0A239J1E0_9ACTN</name>
<dbReference type="EMBL" id="FZPH01000002">
    <property type="protein sequence ID" value="SNS98464.1"/>
    <property type="molecule type" value="Genomic_DNA"/>
</dbReference>
<dbReference type="InterPro" id="IPR036890">
    <property type="entry name" value="HATPase_C_sf"/>
</dbReference>
<dbReference type="Proteomes" id="UP000198362">
    <property type="component" value="Unassembled WGS sequence"/>
</dbReference>
<evidence type="ECO:0000256" key="1">
    <source>
        <dbReference type="SAM" id="MobiDB-lite"/>
    </source>
</evidence>
<reference evidence="2 3" key="1">
    <citation type="submission" date="2017-06" db="EMBL/GenBank/DDBJ databases">
        <authorList>
            <person name="Kim H.J."/>
            <person name="Triplett B.A."/>
        </authorList>
    </citation>
    <scope>NUCLEOTIDE SEQUENCE [LARGE SCALE GENOMIC DNA]</scope>
    <source>
        <strain evidence="2 3">CGMCC 4.5593</strain>
    </source>
</reference>
<feature type="region of interest" description="Disordered" evidence="1">
    <location>
        <begin position="440"/>
        <end position="501"/>
    </location>
</feature>